<accession>A0A6B1DWA6</accession>
<feature type="transmembrane region" description="Helical" evidence="1">
    <location>
        <begin position="116"/>
        <end position="136"/>
    </location>
</feature>
<reference evidence="2" key="1">
    <citation type="submission" date="2019-09" db="EMBL/GenBank/DDBJ databases">
        <title>Characterisation of the sponge microbiome using genome-centric metagenomics.</title>
        <authorList>
            <person name="Engelberts J.P."/>
            <person name="Robbins S.J."/>
            <person name="De Goeij J.M."/>
            <person name="Aranda M."/>
            <person name="Bell S.C."/>
            <person name="Webster N.S."/>
        </authorList>
    </citation>
    <scope>NUCLEOTIDE SEQUENCE</scope>
    <source>
        <strain evidence="2">SB0662_bin_9</strain>
    </source>
</reference>
<comment type="caution">
    <text evidence="2">The sequence shown here is derived from an EMBL/GenBank/DDBJ whole genome shotgun (WGS) entry which is preliminary data.</text>
</comment>
<proteinExistence type="predicted"/>
<feature type="transmembrane region" description="Helical" evidence="1">
    <location>
        <begin position="198"/>
        <end position="222"/>
    </location>
</feature>
<gene>
    <name evidence="2" type="ORF">F4Y08_14545</name>
</gene>
<dbReference type="PANTHER" id="PTHR36434:SF1">
    <property type="entry name" value="MEMBRANE PROTEASE YUGP-RELATED"/>
    <property type="match status" value="1"/>
</dbReference>
<feature type="transmembrane region" description="Helical" evidence="1">
    <location>
        <begin position="143"/>
        <end position="164"/>
    </location>
</feature>
<keyword evidence="1" id="KW-1133">Transmembrane helix</keyword>
<protein>
    <submittedName>
        <fullName evidence="2">Zinc metallopeptidase</fullName>
    </submittedName>
</protein>
<evidence type="ECO:0000256" key="1">
    <source>
        <dbReference type="SAM" id="Phobius"/>
    </source>
</evidence>
<dbReference type="EMBL" id="VXPY01000100">
    <property type="protein sequence ID" value="MYD91528.1"/>
    <property type="molecule type" value="Genomic_DNA"/>
</dbReference>
<evidence type="ECO:0000313" key="2">
    <source>
        <dbReference type="EMBL" id="MYD91528.1"/>
    </source>
</evidence>
<organism evidence="2">
    <name type="scientific">Caldilineaceae bacterium SB0662_bin_9</name>
    <dbReference type="NCBI Taxonomy" id="2605258"/>
    <lineage>
        <taxon>Bacteria</taxon>
        <taxon>Bacillati</taxon>
        <taxon>Chloroflexota</taxon>
        <taxon>Caldilineae</taxon>
        <taxon>Caldilineales</taxon>
        <taxon>Caldilineaceae</taxon>
    </lineage>
</organism>
<dbReference type="Pfam" id="PF04298">
    <property type="entry name" value="Zn_peptidase_2"/>
    <property type="match status" value="1"/>
</dbReference>
<keyword evidence="1" id="KW-0472">Membrane</keyword>
<name>A0A6B1DWA6_9CHLR</name>
<keyword evidence="1" id="KW-0812">Transmembrane</keyword>
<sequence length="225" mass="24141">MGIYFLLIIPSLLLGLWAQARVKRNMGKYSKVANIRGLTGAQTARQILDSQGLYDVPVEESTGWLSDHYHPGQRALRLSRDVFHGRSVAAAGIAAHEAGHAVQHQQGYAPLRLRSAAVPTANLGGWLGPGICFLGAIMQTPELLGVGVVLFALTTVFTLITLPVEFNASTRARQLLVGHGILYAEEMEGVNKVLNAAALTYVAAAVSSVMTLAYYAFLLLGLSRD</sequence>
<dbReference type="AlphaFoldDB" id="A0A6B1DWA6"/>
<dbReference type="InterPro" id="IPR007395">
    <property type="entry name" value="Zn_peptidase_2"/>
</dbReference>
<dbReference type="PANTHER" id="PTHR36434">
    <property type="entry name" value="MEMBRANE PROTEASE YUGP-RELATED"/>
    <property type="match status" value="1"/>
</dbReference>